<dbReference type="Gene3D" id="3.40.50.1820">
    <property type="entry name" value="alpha/beta hydrolase"/>
    <property type="match status" value="1"/>
</dbReference>
<dbReference type="PROSITE" id="PS00122">
    <property type="entry name" value="CARBOXYLESTERASE_B_1"/>
    <property type="match status" value="1"/>
</dbReference>
<dbReference type="InterPro" id="IPR019826">
    <property type="entry name" value="Carboxylesterase_B_AS"/>
</dbReference>
<evidence type="ECO:0000259" key="2">
    <source>
        <dbReference type="Pfam" id="PF07859"/>
    </source>
</evidence>
<dbReference type="PANTHER" id="PTHR48081">
    <property type="entry name" value="AB HYDROLASE SUPERFAMILY PROTEIN C4A8.06C"/>
    <property type="match status" value="1"/>
</dbReference>
<dbReference type="Proteomes" id="UP000262699">
    <property type="component" value="Unassembled WGS sequence"/>
</dbReference>
<sequence>MASPAPMIDAVPTGLEPGIVLDDQSRALLADYDAMKAGWIERVMTEGIGASRAFADAVFDRFRGPERDVTTLRVEGLGLPGGKGARPARLYHPGGEGPVSVILFLHGGGWSLGGLDSYAGFAMSIAALSGCAVAALDYRLAPENGFPAALDDSLAAARHLLDHAGMFGGDRTRVAVMGDSAGGNLAAVVARELALAGDTRLKGQILVYPMTDVVSPDDRFASRTLYGQGQHFLANAGIAFARDTYLAGSDAKPGDPRISILDAPVPAGIAPAFVLTAGHDPLRDEAAAYHAQLERAGVASRYHCAGSTIHAFASFGVLDVAQDARRMLADAARGMLTKE</sequence>
<dbReference type="InterPro" id="IPR013094">
    <property type="entry name" value="AB_hydrolase_3"/>
</dbReference>
<evidence type="ECO:0000256" key="1">
    <source>
        <dbReference type="ARBA" id="ARBA00022801"/>
    </source>
</evidence>
<gene>
    <name evidence="3" type="ORF">DEP91_03620</name>
</gene>
<dbReference type="SUPFAM" id="SSF53474">
    <property type="entry name" value="alpha/beta-Hydrolases"/>
    <property type="match status" value="1"/>
</dbReference>
<evidence type="ECO:0000313" key="3">
    <source>
        <dbReference type="EMBL" id="HCB75248.1"/>
    </source>
</evidence>
<dbReference type="Pfam" id="PF07859">
    <property type="entry name" value="Abhydrolase_3"/>
    <property type="match status" value="1"/>
</dbReference>
<dbReference type="PANTHER" id="PTHR48081:SF8">
    <property type="entry name" value="ALPHA_BETA HYDROLASE FOLD-3 DOMAIN-CONTAINING PROTEIN-RELATED"/>
    <property type="match status" value="1"/>
</dbReference>
<feature type="domain" description="Alpha/beta hydrolase fold-3" evidence="2">
    <location>
        <begin position="102"/>
        <end position="313"/>
    </location>
</feature>
<proteinExistence type="predicted"/>
<keyword evidence="1 3" id="KW-0378">Hydrolase</keyword>
<dbReference type="GO" id="GO:0016787">
    <property type="term" value="F:hydrolase activity"/>
    <property type="evidence" value="ECO:0007669"/>
    <property type="project" value="UniProtKB-KW"/>
</dbReference>
<name>A0A3D0WB96_9SPHN</name>
<dbReference type="InterPro" id="IPR050300">
    <property type="entry name" value="GDXG_lipolytic_enzyme"/>
</dbReference>
<evidence type="ECO:0000313" key="4">
    <source>
        <dbReference type="Proteomes" id="UP000262699"/>
    </source>
</evidence>
<reference evidence="3 4" key="1">
    <citation type="journal article" date="2018" name="Nat. Biotechnol.">
        <title>A standardized bacterial taxonomy based on genome phylogeny substantially revises the tree of life.</title>
        <authorList>
            <person name="Parks D.H."/>
            <person name="Chuvochina M."/>
            <person name="Waite D.W."/>
            <person name="Rinke C."/>
            <person name="Skarshewski A."/>
            <person name="Chaumeil P.A."/>
            <person name="Hugenholtz P."/>
        </authorList>
    </citation>
    <scope>NUCLEOTIDE SEQUENCE [LARGE SCALE GENOMIC DNA]</scope>
    <source>
        <strain evidence="3">UBA9015</strain>
    </source>
</reference>
<organism evidence="3 4">
    <name type="scientific">Sphingomonas bacterium</name>
    <dbReference type="NCBI Taxonomy" id="1895847"/>
    <lineage>
        <taxon>Bacteria</taxon>
        <taxon>Pseudomonadati</taxon>
        <taxon>Pseudomonadota</taxon>
        <taxon>Alphaproteobacteria</taxon>
        <taxon>Sphingomonadales</taxon>
        <taxon>Sphingomonadaceae</taxon>
        <taxon>Sphingomonas</taxon>
    </lineage>
</organism>
<protein>
    <submittedName>
        <fullName evidence="3">Alpha/beta hydrolase</fullName>
    </submittedName>
</protein>
<dbReference type="AlphaFoldDB" id="A0A3D0WB96"/>
<comment type="caution">
    <text evidence="3">The sequence shown here is derived from an EMBL/GenBank/DDBJ whole genome shotgun (WGS) entry which is preliminary data.</text>
</comment>
<accession>A0A3D0WB96</accession>
<dbReference type="InterPro" id="IPR029058">
    <property type="entry name" value="AB_hydrolase_fold"/>
</dbReference>
<dbReference type="EMBL" id="DOYJ01000107">
    <property type="protein sequence ID" value="HCB75248.1"/>
    <property type="molecule type" value="Genomic_DNA"/>
</dbReference>